<sequence length="232" mass="25754">MRVHLLFIPAHRRNVFMTFCNHCGKPVPDNAAFCPGCGSRLTPAAPNGAYNSNAQQQPRVQVPQVQTPPTQQYNAPPAPDFTKPQALPMNYYKFAIWVQLFLGALVYAVQGLGLLFGFWYEAVSGINAQWFYLFFPAMHIVDILFGLLYLAMAVGAVYTRQQMAHFKKNGPDLYYLFLIAGMVLSFLYAVLQGIICSTGSGISSAIGSLVGSGVVLVLCRIYFEKRRSMFCN</sequence>
<accession>A0ACC9D0T0</accession>
<keyword evidence="2" id="KW-1185">Reference proteome</keyword>
<gene>
    <name evidence="1" type="ORF">CGS49_04175</name>
</gene>
<dbReference type="Proteomes" id="UP000220959">
    <property type="component" value="Unassembled WGS sequence"/>
</dbReference>
<evidence type="ECO:0000313" key="2">
    <source>
        <dbReference type="Proteomes" id="UP000220959"/>
    </source>
</evidence>
<protein>
    <submittedName>
        <fullName evidence="1">Uncharacterized protein</fullName>
    </submittedName>
</protein>
<name>A0ACC9D0T0_9FIRM</name>
<proteinExistence type="predicted"/>
<evidence type="ECO:0000313" key="1">
    <source>
        <dbReference type="EMBL" id="PDX61825.1"/>
    </source>
</evidence>
<comment type="caution">
    <text evidence="1">The sequence shown here is derived from an EMBL/GenBank/DDBJ whole genome shotgun (WGS) entry which is preliminary data.</text>
</comment>
<dbReference type="EMBL" id="NMTR01000011">
    <property type="protein sequence ID" value="PDX61825.1"/>
    <property type="molecule type" value="Genomic_DNA"/>
</dbReference>
<reference evidence="1 2" key="1">
    <citation type="journal article" date="2017" name="Front. Microbiol.">
        <title>New Insights into the Diversity of the Genus Faecalibacterium.</title>
        <authorList>
            <person name="Benevides L."/>
            <person name="Burman S."/>
            <person name="Martin R."/>
            <person name="Robert V."/>
            <person name="Thomas M."/>
            <person name="Miquel S."/>
            <person name="Chain F."/>
            <person name="Sokol H."/>
            <person name="Bermudez-Humaran L.G."/>
            <person name="Morrison M."/>
            <person name="Langella P."/>
            <person name="Azevedo V.A."/>
            <person name="Chatel J.M."/>
            <person name="Soares S."/>
        </authorList>
    </citation>
    <scope>NUCLEOTIDE SEQUENCE [LARGE SCALE GENOMIC DNA]</scope>
    <source>
        <strain evidence="2">CNCM I-4541</strain>
    </source>
</reference>
<organism evidence="1 2">
    <name type="scientific">Faecalibacterium langellae</name>
    <dbReference type="NCBI Taxonomy" id="3435293"/>
    <lineage>
        <taxon>Bacteria</taxon>
        <taxon>Bacillati</taxon>
        <taxon>Bacillota</taxon>
        <taxon>Clostridia</taxon>
        <taxon>Eubacteriales</taxon>
        <taxon>Oscillospiraceae</taxon>
        <taxon>Faecalibacterium</taxon>
    </lineage>
</organism>